<dbReference type="EMBL" id="AAYY01000004">
    <property type="protein sequence ID" value="EDP44020.1"/>
    <property type="molecule type" value="Genomic_DNA"/>
</dbReference>
<protein>
    <recommendedName>
        <fullName evidence="3">Palmitoyl-protein thioesterase 1</fullName>
        <ecNumber evidence="2">3.1.2.22</ecNumber>
    </recommendedName>
    <alternativeName>
        <fullName evidence="8">Palmitoyl-protein hydrolase 1</fullName>
    </alternativeName>
</protein>
<dbReference type="EC" id="3.1.2.22" evidence="2"/>
<evidence type="ECO:0000256" key="6">
    <source>
        <dbReference type="ARBA" id="ARBA00023157"/>
    </source>
</evidence>
<gene>
    <name evidence="11" type="ORF">MGL_1417</name>
</gene>
<evidence type="ECO:0000256" key="9">
    <source>
        <dbReference type="ARBA" id="ARBA00047591"/>
    </source>
</evidence>
<dbReference type="Proteomes" id="UP000008837">
    <property type="component" value="Unassembled WGS sequence"/>
</dbReference>
<evidence type="ECO:0000256" key="2">
    <source>
        <dbReference type="ARBA" id="ARBA00012423"/>
    </source>
</evidence>
<comment type="caution">
    <text evidence="11">The sequence shown here is derived from an EMBL/GenBank/DDBJ whole genome shotgun (WGS) entry which is preliminary data.</text>
</comment>
<dbReference type="AlphaFoldDB" id="A8PXE1"/>
<dbReference type="VEuPathDB" id="FungiDB:MGL_1417"/>
<evidence type="ECO:0000256" key="5">
    <source>
        <dbReference type="ARBA" id="ARBA00022801"/>
    </source>
</evidence>
<keyword evidence="4" id="KW-0732">Signal</keyword>
<dbReference type="SUPFAM" id="SSF53474">
    <property type="entry name" value="alpha/beta-Hydrolases"/>
    <property type="match status" value="1"/>
</dbReference>
<proteinExistence type="inferred from homology"/>
<dbReference type="OrthoDB" id="10263094at2759"/>
<dbReference type="Gene3D" id="3.40.50.1820">
    <property type="entry name" value="alpha/beta hydrolase"/>
    <property type="match status" value="1"/>
</dbReference>
<accession>A8PXE1</accession>
<dbReference type="GeneID" id="5855541"/>
<evidence type="ECO:0000313" key="11">
    <source>
        <dbReference type="EMBL" id="EDP44020.1"/>
    </source>
</evidence>
<dbReference type="InParanoid" id="A8PXE1"/>
<comment type="catalytic activity">
    <reaction evidence="9">
        <text>a diacylglycerol + H2O = a monoacylglycerol + a fatty acid + H(+)</text>
        <dbReference type="Rhea" id="RHEA:32731"/>
        <dbReference type="ChEBI" id="CHEBI:15377"/>
        <dbReference type="ChEBI" id="CHEBI:15378"/>
        <dbReference type="ChEBI" id="CHEBI:17408"/>
        <dbReference type="ChEBI" id="CHEBI:18035"/>
        <dbReference type="ChEBI" id="CHEBI:28868"/>
    </reaction>
</comment>
<sequence>MGLHLQVCRWPLRLPQQYRAPLPMVIWHGLGDSAYSEWLIKLKEDLEDMYPGIYVHLISLDSTPSGDKSATFMGNVNDQIEQVQRQLAKVPELQAGFDAIGFSQGGQFLRGYVERFNTPRVRNLVTFGAQHMGITQLPGCAEGDRLCNLVMRSFEGRMYSDFAQTRLVVAQYFRDTRLASQYQQYEQRNRFLYDINNEGPSKQELYKTNIKQLEKFVMVRFSEEETVVPSESAWFSAYEDPEHRRDDAVNMTIPLRTSRLYKEDWIGLRHLDARGGLAFHTCEGQHMQLSPPCKSLVFHTYVGHPRFDEASMNILEGFMNISLYALICIGLMICMRRLYRPLGDATHVTAPSSLGALEPRAKHEAAFPNLVGTQRFRREPIYGNANTPHDMRQVSFVARA</sequence>
<keyword evidence="6" id="KW-1015">Disulfide bond</keyword>
<dbReference type="GO" id="GO:0008474">
    <property type="term" value="F:palmitoyl-(protein) hydrolase activity"/>
    <property type="evidence" value="ECO:0007669"/>
    <property type="project" value="UniProtKB-EC"/>
</dbReference>
<dbReference type="PANTHER" id="PTHR11247">
    <property type="entry name" value="PALMITOYL-PROTEIN THIOESTERASE/DOLICHYLDIPHOSPHATASE 1"/>
    <property type="match status" value="1"/>
</dbReference>
<keyword evidence="5" id="KW-0378">Hydrolase</keyword>
<comment type="similarity">
    <text evidence="1">Belongs to the palmitoyl-protein thioesterase family.</text>
</comment>
<dbReference type="InterPro" id="IPR002472">
    <property type="entry name" value="Palm_thioest"/>
</dbReference>
<dbReference type="PANTHER" id="PTHR11247:SF8">
    <property type="entry name" value="PALMITOYL-PROTEIN THIOESTERASE 1"/>
    <property type="match status" value="1"/>
</dbReference>
<reference evidence="11 12" key="1">
    <citation type="journal article" date="2007" name="Proc. Natl. Acad. Sci. U.S.A.">
        <title>Dandruff-associated Malassezia genomes reveal convergent and divergent virulence traits shared with plant and human fungal pathogens.</title>
        <authorList>
            <person name="Xu J."/>
            <person name="Saunders C.W."/>
            <person name="Hu P."/>
            <person name="Grant R.A."/>
            <person name="Boekhout T."/>
            <person name="Kuramae E.E."/>
            <person name="Kronstad J.W."/>
            <person name="Deangelis Y.M."/>
            <person name="Reeder N.L."/>
            <person name="Johnstone K.R."/>
            <person name="Leland M."/>
            <person name="Fieno A.M."/>
            <person name="Begley W.M."/>
            <person name="Sun Y."/>
            <person name="Lacey M.P."/>
            <person name="Chaudhary T."/>
            <person name="Keough T."/>
            <person name="Chu L."/>
            <person name="Sears R."/>
            <person name="Yuan B."/>
            <person name="Dawson T.L.Jr."/>
        </authorList>
    </citation>
    <scope>NUCLEOTIDE SEQUENCE [LARGE SCALE GENOMIC DNA]</scope>
    <source>
        <strain evidence="12">ATCC MYA-4612 / CBS 7966</strain>
    </source>
</reference>
<evidence type="ECO:0000313" key="12">
    <source>
        <dbReference type="Proteomes" id="UP000008837"/>
    </source>
</evidence>
<dbReference type="FunFam" id="3.40.50.1820:FF:000107">
    <property type="entry name" value="Palmitoyl-protein thioesterase 1"/>
    <property type="match status" value="1"/>
</dbReference>
<keyword evidence="7" id="KW-0325">Glycoprotein</keyword>
<organism evidence="11 12">
    <name type="scientific">Malassezia globosa (strain ATCC MYA-4612 / CBS 7966)</name>
    <name type="common">Dandruff-associated fungus</name>
    <dbReference type="NCBI Taxonomy" id="425265"/>
    <lineage>
        <taxon>Eukaryota</taxon>
        <taxon>Fungi</taxon>
        <taxon>Dikarya</taxon>
        <taxon>Basidiomycota</taxon>
        <taxon>Ustilaginomycotina</taxon>
        <taxon>Malasseziomycetes</taxon>
        <taxon>Malasseziales</taxon>
        <taxon>Malasseziaceae</taxon>
        <taxon>Malassezia</taxon>
    </lineage>
</organism>
<evidence type="ECO:0000256" key="3">
    <source>
        <dbReference type="ARBA" id="ARBA00014212"/>
    </source>
</evidence>
<dbReference type="Pfam" id="PF02089">
    <property type="entry name" value="Palm_thioest"/>
    <property type="match status" value="1"/>
</dbReference>
<evidence type="ECO:0000256" key="4">
    <source>
        <dbReference type="ARBA" id="ARBA00022729"/>
    </source>
</evidence>
<dbReference type="RefSeq" id="XP_001731234.1">
    <property type="nucleotide sequence ID" value="XM_001731182.1"/>
</dbReference>
<evidence type="ECO:0000256" key="10">
    <source>
        <dbReference type="ARBA" id="ARBA00048461"/>
    </source>
</evidence>
<comment type="catalytic activity">
    <reaction evidence="10">
        <text>a monoacylglycerol + H2O = glycerol + a fatty acid + H(+)</text>
        <dbReference type="Rhea" id="RHEA:15245"/>
        <dbReference type="ChEBI" id="CHEBI:15377"/>
        <dbReference type="ChEBI" id="CHEBI:15378"/>
        <dbReference type="ChEBI" id="CHEBI:17408"/>
        <dbReference type="ChEBI" id="CHEBI:17754"/>
        <dbReference type="ChEBI" id="CHEBI:28868"/>
    </reaction>
</comment>
<name>A8PXE1_MALGO</name>
<evidence type="ECO:0000256" key="1">
    <source>
        <dbReference type="ARBA" id="ARBA00010758"/>
    </source>
</evidence>
<keyword evidence="12" id="KW-1185">Reference proteome</keyword>
<dbReference type="KEGG" id="mgl:MGL_1417"/>
<evidence type="ECO:0000256" key="7">
    <source>
        <dbReference type="ARBA" id="ARBA00023180"/>
    </source>
</evidence>
<evidence type="ECO:0000256" key="8">
    <source>
        <dbReference type="ARBA" id="ARBA00031934"/>
    </source>
</evidence>
<dbReference type="InterPro" id="IPR029058">
    <property type="entry name" value="AB_hydrolase_fold"/>
</dbReference>
<dbReference type="STRING" id="425265.A8PXE1"/>
<dbReference type="OMA" id="QRCPPAV"/>
<dbReference type="PRINTS" id="PR00414">
    <property type="entry name" value="PPTHIESTRASE"/>
</dbReference>